<feature type="compositionally biased region" description="Low complexity" evidence="3">
    <location>
        <begin position="15"/>
        <end position="39"/>
    </location>
</feature>
<name>A0A194S648_RHOGW</name>
<dbReference type="PANTHER" id="PTHR31121:SF6">
    <property type="entry name" value="ALPHA-1,2 MANNOSYLTRANSFERASE KTR1"/>
    <property type="match status" value="1"/>
</dbReference>
<dbReference type="GO" id="GO:0005794">
    <property type="term" value="C:Golgi apparatus"/>
    <property type="evidence" value="ECO:0007669"/>
    <property type="project" value="TreeGrafter"/>
</dbReference>
<evidence type="ECO:0000256" key="2">
    <source>
        <dbReference type="ARBA" id="ARBA00022679"/>
    </source>
</evidence>
<dbReference type="GO" id="GO:0006487">
    <property type="term" value="P:protein N-linked glycosylation"/>
    <property type="evidence" value="ECO:0007669"/>
    <property type="project" value="TreeGrafter"/>
</dbReference>
<dbReference type="Gene3D" id="3.90.550.10">
    <property type="entry name" value="Spore Coat Polysaccharide Biosynthesis Protein SpsA, Chain A"/>
    <property type="match status" value="1"/>
</dbReference>
<gene>
    <name evidence="4" type="ORF">RHOBADRAFT_43501</name>
</gene>
<reference evidence="4 5" key="1">
    <citation type="journal article" date="2015" name="Front. Microbiol.">
        <title>Genome sequence of the plant growth promoting endophytic yeast Rhodotorula graminis WP1.</title>
        <authorList>
            <person name="Firrincieli A."/>
            <person name="Otillar R."/>
            <person name="Salamov A."/>
            <person name="Schmutz J."/>
            <person name="Khan Z."/>
            <person name="Redman R.S."/>
            <person name="Fleck N.D."/>
            <person name="Lindquist E."/>
            <person name="Grigoriev I.V."/>
            <person name="Doty S.L."/>
        </authorList>
    </citation>
    <scope>NUCLEOTIDE SEQUENCE [LARGE SCALE GENOMIC DNA]</scope>
    <source>
        <strain evidence="4 5">WP1</strain>
    </source>
</reference>
<sequence>MSGYAMLPTSSHEGSSAYAPSPSSSHRPSSPSSPSALTRARTALHARLSNSPLSSALDSLKPRTVRLGAYALAALVLVSLAGLSLRSGTSGAAGGGLRLESPLAGESARSQWGSYSSWADGWLGGSRAGTGGGGGAGGRSRAQNERLLDPPLELDAKSGLLMPPEVYPAALNPFKRANAAFVALVRNNEREAMRNSMRHLESRFNRRYNYPWVFLNDEPFDDEFKKGVRSMTRSEVHFEVIAKEHWSYPSFINQTHAAEERQKMVDEHVIYGGSESYRHMCRFNSMFFFQQPILENFDWYWRVEPGVEYWCDIDYDPFVFMEANNKVYGFVIALYEYRRTVETLWDVTKEFARLHPEHIADNNAIRFLVDEPGKGLQDGEWNNCHFWSNFEIGSLKFWRSKPYMDYVKFLDEKGGFFYERWGDAPVHSFAAALFVPQEQIHNFYDISYRHNPYSTCPQNRKLFHDNGKCECYPENSFDLDGYSCMRQWWRSAGKPAYYE</sequence>
<dbReference type="EMBL" id="KQ474077">
    <property type="protein sequence ID" value="KPV76062.1"/>
    <property type="molecule type" value="Genomic_DNA"/>
</dbReference>
<evidence type="ECO:0000256" key="1">
    <source>
        <dbReference type="ARBA" id="ARBA00007677"/>
    </source>
</evidence>
<accession>A0A194S648</accession>
<dbReference type="GO" id="GO:0000026">
    <property type="term" value="F:alpha-1,2-mannosyltransferase activity"/>
    <property type="evidence" value="ECO:0007669"/>
    <property type="project" value="TreeGrafter"/>
</dbReference>
<dbReference type="PANTHER" id="PTHR31121">
    <property type="entry name" value="ALPHA-1,2 MANNOSYLTRANSFERASE KTR1"/>
    <property type="match status" value="1"/>
</dbReference>
<protein>
    <submittedName>
        <fullName evidence="4">Glycosyltransferase family 15 protein</fullName>
    </submittedName>
</protein>
<proteinExistence type="inferred from homology"/>
<evidence type="ECO:0000313" key="4">
    <source>
        <dbReference type="EMBL" id="KPV76062.1"/>
    </source>
</evidence>
<feature type="region of interest" description="Disordered" evidence="3">
    <location>
        <begin position="1"/>
        <end position="39"/>
    </location>
</feature>
<evidence type="ECO:0000313" key="5">
    <source>
        <dbReference type="Proteomes" id="UP000053890"/>
    </source>
</evidence>
<dbReference type="Proteomes" id="UP000053890">
    <property type="component" value="Unassembled WGS sequence"/>
</dbReference>
<dbReference type="RefSeq" id="XP_018272111.1">
    <property type="nucleotide sequence ID" value="XM_018414233.1"/>
</dbReference>
<evidence type="ECO:0000256" key="3">
    <source>
        <dbReference type="SAM" id="MobiDB-lite"/>
    </source>
</evidence>
<dbReference type="OMA" id="YTQCPLN"/>
<dbReference type="GO" id="GO:0000032">
    <property type="term" value="P:cell wall mannoprotein biosynthetic process"/>
    <property type="evidence" value="ECO:0007669"/>
    <property type="project" value="TreeGrafter"/>
</dbReference>
<dbReference type="GeneID" id="28974681"/>
<comment type="similarity">
    <text evidence="1">Belongs to the glycosyltransferase 15 family.</text>
</comment>
<dbReference type="InterPro" id="IPR029044">
    <property type="entry name" value="Nucleotide-diphossugar_trans"/>
</dbReference>
<dbReference type="GO" id="GO:0016020">
    <property type="term" value="C:membrane"/>
    <property type="evidence" value="ECO:0007669"/>
    <property type="project" value="InterPro"/>
</dbReference>
<dbReference type="Pfam" id="PF01793">
    <property type="entry name" value="Glyco_transf_15"/>
    <property type="match status" value="1"/>
</dbReference>
<dbReference type="FunFam" id="3.90.550.10:FF:000051">
    <property type="entry name" value="Alpha-1,2-mannosyltransferase (Ktr4)"/>
    <property type="match status" value="1"/>
</dbReference>
<dbReference type="OrthoDB" id="439943at2759"/>
<keyword evidence="5" id="KW-1185">Reference proteome</keyword>
<dbReference type="SUPFAM" id="SSF53448">
    <property type="entry name" value="Nucleotide-diphospho-sugar transferases"/>
    <property type="match status" value="1"/>
</dbReference>
<dbReference type="AlphaFoldDB" id="A0A194S648"/>
<dbReference type="InterPro" id="IPR002685">
    <property type="entry name" value="Glyco_trans_15"/>
</dbReference>
<keyword evidence="2 4" id="KW-0808">Transferase</keyword>
<organism evidence="4 5">
    <name type="scientific">Rhodotorula graminis (strain WP1)</name>
    <dbReference type="NCBI Taxonomy" id="578459"/>
    <lineage>
        <taxon>Eukaryota</taxon>
        <taxon>Fungi</taxon>
        <taxon>Dikarya</taxon>
        <taxon>Basidiomycota</taxon>
        <taxon>Pucciniomycotina</taxon>
        <taxon>Microbotryomycetes</taxon>
        <taxon>Sporidiobolales</taxon>
        <taxon>Sporidiobolaceae</taxon>
        <taxon>Rhodotorula</taxon>
    </lineage>
</organism>